<feature type="region of interest" description="Disordered" evidence="1">
    <location>
        <begin position="215"/>
        <end position="239"/>
    </location>
</feature>
<dbReference type="SUPFAM" id="SSF159941">
    <property type="entry name" value="MM3350-like"/>
    <property type="match status" value="1"/>
</dbReference>
<evidence type="ECO:0000313" key="4">
    <source>
        <dbReference type="Proteomes" id="UP000659496"/>
    </source>
</evidence>
<evidence type="ECO:0000256" key="1">
    <source>
        <dbReference type="SAM" id="MobiDB-lite"/>
    </source>
</evidence>
<dbReference type="SUPFAM" id="SSF103642">
    <property type="entry name" value="Sec-C motif"/>
    <property type="match status" value="1"/>
</dbReference>
<dbReference type="RefSeq" id="WP_191691400.1">
    <property type="nucleotide sequence ID" value="NZ_JACSQY010000011.1"/>
</dbReference>
<sequence length="474" mass="54621">MKSYIVNITMVHVEPAVRRRVIMPAGATFNRLHEMIQQMTNFESYFTDQPYHFFEVEVDGLCITDNPVRRAELKGSKTLTPKLPTRVKIDTYLEKHKQLIYTYDLGDDWRFLIELEEIVDDYHFGFPTLLDGEGTAPPEDVGGPPGFSSFLAIMEDPKHPEHDHMKQWVSNARYVPYDKKRINDALKFVKYKKTEWDKIDHNNYIIISDPYRESEVSEEQEPAKPKKLEPKKPADHGLTKEQQEDVELYIKAMTRLYGMVQFEQVVTLYNLQNDLKITVGNLQDLLASGELDPSLQKEDILYKDAVFLGPKLAGIVPEQFVRETIEKPYYQPPKEQLLRYADPGYFDQTTELLHLEKLFQKASIPQIQIDRMLHTFMEGLSKWHANFMEVIGRLMAQAGPLSEEQVKQIIPVAINVANTVRLIENRGHTPQEMFGLERSEVKPLTEQPAASEVKVGRNDPCPCGSGKKYKKCCG</sequence>
<evidence type="ECO:0000259" key="2">
    <source>
        <dbReference type="Pfam" id="PF07929"/>
    </source>
</evidence>
<dbReference type="PANTHER" id="PTHR41878">
    <property type="entry name" value="LEXA REPRESSOR-RELATED"/>
    <property type="match status" value="1"/>
</dbReference>
<evidence type="ECO:0000313" key="3">
    <source>
        <dbReference type="EMBL" id="MBD7909320.1"/>
    </source>
</evidence>
<dbReference type="InterPro" id="IPR024047">
    <property type="entry name" value="MM3350-like_sf"/>
</dbReference>
<dbReference type="Proteomes" id="UP000659496">
    <property type="component" value="Unassembled WGS sequence"/>
</dbReference>
<organism evidence="3 4">
    <name type="scientific">Sporosarcina gallistercoris</name>
    <dbReference type="NCBI Taxonomy" id="2762245"/>
    <lineage>
        <taxon>Bacteria</taxon>
        <taxon>Bacillati</taxon>
        <taxon>Bacillota</taxon>
        <taxon>Bacilli</taxon>
        <taxon>Bacillales</taxon>
        <taxon>Caryophanaceae</taxon>
        <taxon>Sporosarcina</taxon>
    </lineage>
</organism>
<dbReference type="PANTHER" id="PTHR41878:SF1">
    <property type="entry name" value="TNPR PROTEIN"/>
    <property type="match status" value="1"/>
</dbReference>
<name>A0ABR8PMC1_9BACL</name>
<keyword evidence="4" id="KW-1185">Reference proteome</keyword>
<feature type="domain" description="Plasmid pRiA4b Orf3-like" evidence="2">
    <location>
        <begin position="3"/>
        <end position="183"/>
    </location>
</feature>
<proteinExistence type="predicted"/>
<dbReference type="Gene3D" id="3.10.450.50">
    <property type="match status" value="1"/>
</dbReference>
<dbReference type="EMBL" id="JACSQY010000011">
    <property type="protein sequence ID" value="MBD7909320.1"/>
    <property type="molecule type" value="Genomic_DNA"/>
</dbReference>
<dbReference type="Pfam" id="PF07929">
    <property type="entry name" value="PRiA4_ORF3"/>
    <property type="match status" value="1"/>
</dbReference>
<gene>
    <name evidence="3" type="ORF">H9659_13370</name>
</gene>
<reference evidence="3 4" key="1">
    <citation type="submission" date="2020-08" db="EMBL/GenBank/DDBJ databases">
        <title>A Genomic Blueprint of the Chicken Gut Microbiome.</title>
        <authorList>
            <person name="Gilroy R."/>
            <person name="Ravi A."/>
            <person name="Getino M."/>
            <person name="Pursley I."/>
            <person name="Horton D.L."/>
            <person name="Alikhan N.-F."/>
            <person name="Baker D."/>
            <person name="Gharbi K."/>
            <person name="Hall N."/>
            <person name="Watson M."/>
            <person name="Adriaenssens E.M."/>
            <person name="Foster-Nyarko E."/>
            <person name="Jarju S."/>
            <person name="Secka A."/>
            <person name="Antonio M."/>
            <person name="Oren A."/>
            <person name="Chaudhuri R."/>
            <person name="La Ragione R.M."/>
            <person name="Hildebrand F."/>
            <person name="Pallen M.J."/>
        </authorList>
    </citation>
    <scope>NUCLEOTIDE SEQUENCE [LARGE SCALE GENOMIC DNA]</scope>
    <source>
        <strain evidence="3 4">Sa3CUA8</strain>
    </source>
</reference>
<protein>
    <submittedName>
        <fullName evidence="3">SEC-C domain-containing protein</fullName>
    </submittedName>
</protein>
<comment type="caution">
    <text evidence="3">The sequence shown here is derived from an EMBL/GenBank/DDBJ whole genome shotgun (WGS) entry which is preliminary data.</text>
</comment>
<dbReference type="InterPro" id="IPR012912">
    <property type="entry name" value="Plasmid_pRiA4b_Orf3-like"/>
</dbReference>
<dbReference type="Pfam" id="PF02810">
    <property type="entry name" value="SEC-C"/>
    <property type="match status" value="1"/>
</dbReference>
<accession>A0ABR8PMC1</accession>
<dbReference type="Gene3D" id="3.10.290.30">
    <property type="entry name" value="MM3350-like"/>
    <property type="match status" value="1"/>
</dbReference>
<dbReference type="InterPro" id="IPR004027">
    <property type="entry name" value="SEC_C_motif"/>
</dbReference>